<reference evidence="2 3" key="1">
    <citation type="submission" date="2020-08" db="EMBL/GenBank/DDBJ databases">
        <title>Genomic Encyclopedia of Type Strains, Phase IV (KMG-IV): sequencing the most valuable type-strain genomes for metagenomic binning, comparative biology and taxonomic classification.</title>
        <authorList>
            <person name="Goeker M."/>
        </authorList>
    </citation>
    <scope>NUCLEOTIDE SEQUENCE [LARGE SCALE GENOMIC DNA]</scope>
    <source>
        <strain evidence="2 3">DSM 103733</strain>
    </source>
</reference>
<comment type="caution">
    <text evidence="2">The sequence shown here is derived from an EMBL/GenBank/DDBJ whole genome shotgun (WGS) entry which is preliminary data.</text>
</comment>
<dbReference type="Pfam" id="PF03625">
    <property type="entry name" value="DUF302"/>
    <property type="match status" value="1"/>
</dbReference>
<organism evidence="2 3">
    <name type="scientific">Silvibacterium bohemicum</name>
    <dbReference type="NCBI Taxonomy" id="1577686"/>
    <lineage>
        <taxon>Bacteria</taxon>
        <taxon>Pseudomonadati</taxon>
        <taxon>Acidobacteriota</taxon>
        <taxon>Terriglobia</taxon>
        <taxon>Terriglobales</taxon>
        <taxon>Acidobacteriaceae</taxon>
        <taxon>Silvibacterium</taxon>
    </lineage>
</organism>
<dbReference type="InterPro" id="IPR035923">
    <property type="entry name" value="TT1751-like_sf"/>
</dbReference>
<proteinExistence type="predicted"/>
<dbReference type="Gene3D" id="3.30.310.70">
    <property type="entry name" value="TT1751-like domain"/>
    <property type="match status" value="1"/>
</dbReference>
<dbReference type="AlphaFoldDB" id="A0A841JZS2"/>
<accession>A0A841JZS2</accession>
<dbReference type="OrthoDB" id="9797709at2"/>
<protein>
    <submittedName>
        <fullName evidence="2">Uncharacterized protein (DUF302 family)</fullName>
    </submittedName>
</protein>
<dbReference type="CDD" id="cd14797">
    <property type="entry name" value="DUF302"/>
    <property type="match status" value="1"/>
</dbReference>
<dbReference type="Proteomes" id="UP000538666">
    <property type="component" value="Unassembled WGS sequence"/>
</dbReference>
<dbReference type="InterPro" id="IPR005180">
    <property type="entry name" value="DUF302"/>
</dbReference>
<keyword evidence="3" id="KW-1185">Reference proteome</keyword>
<dbReference type="SUPFAM" id="SSF103247">
    <property type="entry name" value="TT1751-like"/>
    <property type="match status" value="1"/>
</dbReference>
<dbReference type="PANTHER" id="PTHR38342">
    <property type="entry name" value="SLR5037 PROTEIN"/>
    <property type="match status" value="1"/>
</dbReference>
<dbReference type="RefSeq" id="WP_050058918.1">
    <property type="nucleotide sequence ID" value="NZ_JACHEK010000004.1"/>
</dbReference>
<evidence type="ECO:0000313" key="2">
    <source>
        <dbReference type="EMBL" id="MBB6144461.1"/>
    </source>
</evidence>
<evidence type="ECO:0000313" key="3">
    <source>
        <dbReference type="Proteomes" id="UP000538666"/>
    </source>
</evidence>
<dbReference type="EMBL" id="JACHEK010000004">
    <property type="protein sequence ID" value="MBB6144461.1"/>
    <property type="molecule type" value="Genomic_DNA"/>
</dbReference>
<evidence type="ECO:0000259" key="1">
    <source>
        <dbReference type="Pfam" id="PF03625"/>
    </source>
</evidence>
<dbReference type="PANTHER" id="PTHR38342:SF2">
    <property type="entry name" value="INNER MEMBRANE OR EXPORTED"/>
    <property type="match status" value="1"/>
</dbReference>
<gene>
    <name evidence="2" type="ORF">HNQ77_002413</name>
</gene>
<name>A0A841JZS2_9BACT</name>
<feature type="domain" description="DUF302" evidence="1">
    <location>
        <begin position="40"/>
        <end position="100"/>
    </location>
</feature>
<sequence length="132" mass="14018">MTLDASQGLVHLKSPRSVPDTILRLADLVRAKGLTLLAKIDHSGDAAKVGLRMNPTELLIFGSPKAGTPLMMAAPTLAIDLPLKALAWQDSDGSVWLTYNSTSYLAERHGIPDELLSNIAGIQALCESAVQS</sequence>